<dbReference type="Proteomes" id="UP000766336">
    <property type="component" value="Unassembled WGS sequence"/>
</dbReference>
<keyword evidence="1" id="KW-1133">Transmembrane helix</keyword>
<accession>A0ABS5QA80</accession>
<name>A0ABS5QA80_9PROT</name>
<keyword evidence="1" id="KW-0812">Transmembrane</keyword>
<evidence type="ECO:0000256" key="1">
    <source>
        <dbReference type="SAM" id="Phobius"/>
    </source>
</evidence>
<keyword evidence="1" id="KW-0472">Membrane</keyword>
<sequence length="82" mass="9264">MLFNLQQIAPSLLSLFMVGLAFVPLFFVWQDRSRRLSDSRRVSKLQHEARVAERLRMRSLETKAPGLAGIGAVSPRQKNVIG</sequence>
<comment type="caution">
    <text evidence="2">The sequence shown here is derived from an EMBL/GenBank/DDBJ whole genome shotgun (WGS) entry which is preliminary data.</text>
</comment>
<proteinExistence type="predicted"/>
<evidence type="ECO:0000313" key="3">
    <source>
        <dbReference type="Proteomes" id="UP000766336"/>
    </source>
</evidence>
<gene>
    <name evidence="2" type="ORF">KHU32_06675</name>
</gene>
<protein>
    <submittedName>
        <fullName evidence="2">Uncharacterized protein</fullName>
    </submittedName>
</protein>
<dbReference type="RefSeq" id="WP_213669226.1">
    <property type="nucleotide sequence ID" value="NZ_JAHCDA010000001.1"/>
</dbReference>
<reference evidence="2 3" key="1">
    <citation type="submission" date="2021-05" db="EMBL/GenBank/DDBJ databases">
        <title>Roseococcus sp. XZZS9, whole genome shotgun sequencing project.</title>
        <authorList>
            <person name="Zhao G."/>
            <person name="Shen L."/>
        </authorList>
    </citation>
    <scope>NUCLEOTIDE SEQUENCE [LARGE SCALE GENOMIC DNA]</scope>
    <source>
        <strain evidence="2 3">XZZS9</strain>
    </source>
</reference>
<evidence type="ECO:0000313" key="2">
    <source>
        <dbReference type="EMBL" id="MBS7810614.1"/>
    </source>
</evidence>
<feature type="transmembrane region" description="Helical" evidence="1">
    <location>
        <begin position="12"/>
        <end position="29"/>
    </location>
</feature>
<dbReference type="EMBL" id="JAHCDA010000001">
    <property type="protein sequence ID" value="MBS7810614.1"/>
    <property type="molecule type" value="Genomic_DNA"/>
</dbReference>
<keyword evidence="3" id="KW-1185">Reference proteome</keyword>
<organism evidence="2 3">
    <name type="scientific">Roseococcus pinisoli</name>
    <dbReference type="NCBI Taxonomy" id="2835040"/>
    <lineage>
        <taxon>Bacteria</taxon>
        <taxon>Pseudomonadati</taxon>
        <taxon>Pseudomonadota</taxon>
        <taxon>Alphaproteobacteria</taxon>
        <taxon>Acetobacterales</taxon>
        <taxon>Roseomonadaceae</taxon>
        <taxon>Roseococcus</taxon>
    </lineage>
</organism>